<dbReference type="Pfam" id="PF17921">
    <property type="entry name" value="Integrase_H2C2"/>
    <property type="match status" value="1"/>
</dbReference>
<dbReference type="Pfam" id="PF05585">
    <property type="entry name" value="DUF1758"/>
    <property type="match status" value="1"/>
</dbReference>
<keyword evidence="5" id="KW-1185">Reference proteome</keyword>
<keyword evidence="1" id="KW-1133">Transmembrane helix</keyword>
<evidence type="ECO:0000259" key="4">
    <source>
        <dbReference type="Pfam" id="PF17921"/>
    </source>
</evidence>
<dbReference type="InterPro" id="IPR043128">
    <property type="entry name" value="Rev_trsase/Diguanyl_cyclase"/>
</dbReference>
<feature type="domain" description="Reverse transcriptase" evidence="2">
    <location>
        <begin position="726"/>
        <end position="850"/>
    </location>
</feature>
<feature type="transmembrane region" description="Helical" evidence="1">
    <location>
        <begin position="775"/>
        <end position="801"/>
    </location>
</feature>
<keyword evidence="1" id="KW-0812">Transmembrane</keyword>
<organism evidence="5 6">
    <name type="scientific">Panagrolaimus davidi</name>
    <dbReference type="NCBI Taxonomy" id="227884"/>
    <lineage>
        <taxon>Eukaryota</taxon>
        <taxon>Metazoa</taxon>
        <taxon>Ecdysozoa</taxon>
        <taxon>Nematoda</taxon>
        <taxon>Chromadorea</taxon>
        <taxon>Rhabditida</taxon>
        <taxon>Tylenchina</taxon>
        <taxon>Panagrolaimomorpha</taxon>
        <taxon>Panagrolaimoidea</taxon>
        <taxon>Panagrolaimidae</taxon>
        <taxon>Panagrolaimus</taxon>
    </lineage>
</organism>
<dbReference type="InterPro" id="IPR008042">
    <property type="entry name" value="Retrotrans_Pao"/>
</dbReference>
<evidence type="ECO:0000313" key="6">
    <source>
        <dbReference type="WBParaSite" id="PDA_v2.g16210.t1"/>
    </source>
</evidence>
<dbReference type="PANTHER" id="PTHR47331">
    <property type="entry name" value="PHD-TYPE DOMAIN-CONTAINING PROTEIN"/>
    <property type="match status" value="1"/>
</dbReference>
<keyword evidence="1" id="KW-0472">Membrane</keyword>
<dbReference type="WBParaSite" id="PDA_v2.g16210.t1">
    <property type="protein sequence ID" value="PDA_v2.g16210.t1"/>
    <property type="gene ID" value="PDA_v2.g16210"/>
</dbReference>
<evidence type="ECO:0000313" key="5">
    <source>
        <dbReference type="Proteomes" id="UP000887578"/>
    </source>
</evidence>
<dbReference type="Gene3D" id="3.10.10.10">
    <property type="entry name" value="HIV Type 1 Reverse Transcriptase, subunit A, domain 1"/>
    <property type="match status" value="1"/>
</dbReference>
<proteinExistence type="predicted"/>
<dbReference type="Gene3D" id="3.30.70.270">
    <property type="match status" value="1"/>
</dbReference>
<dbReference type="InterPro" id="IPR005312">
    <property type="entry name" value="DUF1759"/>
</dbReference>
<feature type="domain" description="Integrase zinc-binding" evidence="4">
    <location>
        <begin position="1267"/>
        <end position="1317"/>
    </location>
</feature>
<dbReference type="Gene3D" id="1.10.340.70">
    <property type="match status" value="1"/>
</dbReference>
<feature type="domain" description="DUF1758" evidence="3">
    <location>
        <begin position="409"/>
        <end position="549"/>
    </location>
</feature>
<name>A0A914PK88_9BILA</name>
<dbReference type="Proteomes" id="UP000887578">
    <property type="component" value="Unplaced"/>
</dbReference>
<dbReference type="InterPro" id="IPR041588">
    <property type="entry name" value="Integrase_H2C2"/>
</dbReference>
<evidence type="ECO:0000256" key="1">
    <source>
        <dbReference type="SAM" id="Phobius"/>
    </source>
</evidence>
<dbReference type="Pfam" id="PF05380">
    <property type="entry name" value="Peptidase_A17"/>
    <property type="match status" value="1"/>
</dbReference>
<evidence type="ECO:0000259" key="3">
    <source>
        <dbReference type="Pfam" id="PF05585"/>
    </source>
</evidence>
<dbReference type="InterPro" id="IPR000477">
    <property type="entry name" value="RT_dom"/>
</dbReference>
<dbReference type="SUPFAM" id="SSF56672">
    <property type="entry name" value="DNA/RNA polymerases"/>
    <property type="match status" value="1"/>
</dbReference>
<evidence type="ECO:0000259" key="2">
    <source>
        <dbReference type="Pfam" id="PF00078"/>
    </source>
</evidence>
<dbReference type="Pfam" id="PF03564">
    <property type="entry name" value="DUF1759"/>
    <property type="match status" value="1"/>
</dbReference>
<dbReference type="Pfam" id="PF00078">
    <property type="entry name" value="RVT_1"/>
    <property type="match status" value="1"/>
</dbReference>
<protein>
    <submittedName>
        <fullName evidence="6">Uncharacterized protein</fullName>
    </submittedName>
</protein>
<sequence length="1376" mass="157782">MSAQKYFDDLDDLLKDAAENQNDYDRMLTQFPAPWSDTVKAKFRTQLHILRGNVHSWNELIEKLHNIRKRMSNDDADEKDAFYEKIRDFSGNQVHKSLIKKITKAIHEGEYLMNLSVPPPANPVNQNQSPPRLSLTLSTMNLQKYNGDYLGWNAFWQRFNLNIHSQPFSKIEKLDALFGLLEGKALDEVKGFIISEENYDTVIQILTERFGNKLFILNKIQCELQTIPAATENYNSIRDTLTTPNISTDMILKKMKEIEVKAEVSLQVRSRAKINNMSSNTSAPNLNHPTPSQNFQKSNKKFVCSLCDENHYSSNCPKFITTAEKFNQLKLKNRCTKCAGHNHLAQNCNTPVKCTICNGHHYAFLCKSKDNGNFQKANDSKAFISVGAKHGFLLTKKVTVMHPETQKAYEAIIFFDCGSQRSYVSNKLISQLKLRQFNQGYLNVQGIGAKATNYKSTLTKIRIKTTENFTDIYANSIPQIATKISLIESDIMDKFQVDDLKIRNETPDILIGMDYFCHFILPFDKKGEYCIVNSIVGKMLSGKIPQKQNVTVSALAIEQKPLYNPDDDLQNLWKLEAMGIKEEDVDEAETEVLEKFKESIKFKDNRFSVSWPTKSKHKQLPTNAGLSIGRLNSTLKKLSEAPHLFKEYQDIFDKQYEQGKIEIALKKPQGGLVHYLPHHAVITPHKSTTKVRMVFDGSAKCTKDAPSLNDCFIRGPLKVPDICCMLLRIRTCKYLLMGDIEKAFHQVYLNEEDRDAVRFFWVKDPSKPASGDNLIVYRFVAVPFGIISSPFILWIIILILLQKLENAQLRQMIAENTYVDNIFLMVDDEAEGIKYFKETRQHFSTASMNVREWLSNSKTINEAFPNEIKQPYPIAKILGIQWNSQDDTLSIELKNAKEFQTWTKRSVLKFIASTFDPLGFLSPFTMKGKLFIQKLFKLGIPWDIPLETELLNEWQKIIQDWDGKIIIPRKLVHETMPKSDLIEIHAFGDASKTAYCACVYLRIKTSTGYITILVFAKTKLQPLNKDLTIPKMEIMAMWLAAKIASFVAKQLKLEASKKFVWTDSQISFYWFNKWPKDIFVSNRLKLILASNVDVLFVPGKLNPADLGTRGILFEELKKATFWWHGPKFLQQDEALWPKIPQLGSDLTQTVIALVASNANENTITMQNVELRREFNIDSNLSWTNFLKKITLEFKCDTNEEDLTANDLKQVKNMLIAQEQQIYITPQIENHLKLAKNEDGVYCIHTRFDNAELINPTPVYLPQKSPITKMIVMDIHEKLNHSGTPHTLSKVRENYWIPSGRLAVQKIIQKCKSCKIWKGKPFALPNMPQLPSTRINKSKPFENTGIDYCGPFKIKGAKEKSWIMVLFPNSPPPSKIF</sequence>
<reference evidence="6" key="1">
    <citation type="submission" date="2022-11" db="UniProtKB">
        <authorList>
            <consortium name="WormBaseParasite"/>
        </authorList>
    </citation>
    <scope>IDENTIFICATION</scope>
</reference>
<dbReference type="PANTHER" id="PTHR47331:SF1">
    <property type="entry name" value="GAG-LIKE PROTEIN"/>
    <property type="match status" value="1"/>
</dbReference>
<dbReference type="InterPro" id="IPR043502">
    <property type="entry name" value="DNA/RNA_pol_sf"/>
</dbReference>
<accession>A0A914PK88</accession>
<dbReference type="InterPro" id="IPR008737">
    <property type="entry name" value="DUF1758"/>
</dbReference>